<evidence type="ECO:0000313" key="1">
    <source>
        <dbReference type="EMBL" id="KAK8483313.1"/>
    </source>
</evidence>
<gene>
    <name evidence="1" type="ORF">V6N11_019426</name>
</gene>
<dbReference type="EMBL" id="JBBPBN010000671">
    <property type="protein sequence ID" value="KAK8483313.1"/>
    <property type="molecule type" value="Genomic_DNA"/>
</dbReference>
<reference evidence="1 2" key="1">
    <citation type="journal article" date="2024" name="G3 (Bethesda)">
        <title>Genome assembly of Hibiscus sabdariffa L. provides insights into metabolisms of medicinal natural products.</title>
        <authorList>
            <person name="Kim T."/>
        </authorList>
    </citation>
    <scope>NUCLEOTIDE SEQUENCE [LARGE SCALE GENOMIC DNA]</scope>
    <source>
        <strain evidence="1">TK-2024</strain>
        <tissue evidence="1">Old leaves</tissue>
    </source>
</reference>
<dbReference type="PANTHER" id="PTHR47723">
    <property type="entry name" value="OS05G0353850 PROTEIN"/>
    <property type="match status" value="1"/>
</dbReference>
<dbReference type="PANTHER" id="PTHR47723:SF13">
    <property type="entry name" value="PUTATIVE-RELATED"/>
    <property type="match status" value="1"/>
</dbReference>
<proteinExistence type="predicted"/>
<keyword evidence="2" id="KW-1185">Reference proteome</keyword>
<accession>A0ABR1ZRR2</accession>
<sequence>MQQASIATSWSVARKNDQPARIPRRGVHWQHPPVGWHKLNTNGAVCVEFGLASCGGSTQGCGRLVLEVNSLDAVRFIREGQSGLCSLSLVNYIVELLSRMWKVHIEHVLSEGNKLADGMVKFVHNSNFLCHMFFDLSVRVVLLSNSDFIE</sequence>
<protein>
    <submittedName>
        <fullName evidence="1">Uncharacterized protein</fullName>
    </submittedName>
</protein>
<dbReference type="InterPro" id="IPR053151">
    <property type="entry name" value="RNase_H-like"/>
</dbReference>
<dbReference type="Proteomes" id="UP001396334">
    <property type="component" value="Unassembled WGS sequence"/>
</dbReference>
<name>A0ABR1ZRR2_9ROSI</name>
<evidence type="ECO:0000313" key="2">
    <source>
        <dbReference type="Proteomes" id="UP001396334"/>
    </source>
</evidence>
<comment type="caution">
    <text evidence="1">The sequence shown here is derived from an EMBL/GenBank/DDBJ whole genome shotgun (WGS) entry which is preliminary data.</text>
</comment>
<organism evidence="1 2">
    <name type="scientific">Hibiscus sabdariffa</name>
    <name type="common">roselle</name>
    <dbReference type="NCBI Taxonomy" id="183260"/>
    <lineage>
        <taxon>Eukaryota</taxon>
        <taxon>Viridiplantae</taxon>
        <taxon>Streptophyta</taxon>
        <taxon>Embryophyta</taxon>
        <taxon>Tracheophyta</taxon>
        <taxon>Spermatophyta</taxon>
        <taxon>Magnoliopsida</taxon>
        <taxon>eudicotyledons</taxon>
        <taxon>Gunneridae</taxon>
        <taxon>Pentapetalae</taxon>
        <taxon>rosids</taxon>
        <taxon>malvids</taxon>
        <taxon>Malvales</taxon>
        <taxon>Malvaceae</taxon>
        <taxon>Malvoideae</taxon>
        <taxon>Hibiscus</taxon>
    </lineage>
</organism>